<comment type="function">
    <text evidence="7">Is probably involved in a pathway contributing to genomic integrity.</text>
</comment>
<dbReference type="STRING" id="984486.A0A1E3QIR8"/>
<evidence type="ECO:0000256" key="1">
    <source>
        <dbReference type="ARBA" id="ARBA00004115"/>
    </source>
</evidence>
<accession>A0A1E3QIR8</accession>
<sequence>MNTSLGLPNTTKMKLSLLTSFAIALASFARAADSEEPQFQVRAGEDEAPRIPGMDPKVAAGMTGEYADLGSRQPFQFKITYSIEEFPEADESTVVELFNGEEITLSYEFTNNEDEEASVVGVGGSFLDPKTQEIVSNITDTQLGPLSVGARESVVFRHKINPNFDPGNYVLNPVLYVLYNNGLMMVGSRPQFVSLKDRYVSWFNPQFLMVILFLLSSTAAVGFYGYQFYQSLVAASTTKKAKKTFKVTAKAAASGVAKKGQYDEAWIPEGHLKKTKKSN</sequence>
<evidence type="ECO:0000256" key="6">
    <source>
        <dbReference type="ARBA" id="ARBA00023136"/>
    </source>
</evidence>
<dbReference type="EMBL" id="KV454440">
    <property type="protein sequence ID" value="ODQ77540.1"/>
    <property type="molecule type" value="Genomic_DNA"/>
</dbReference>
<evidence type="ECO:0000256" key="4">
    <source>
        <dbReference type="ARBA" id="ARBA00022824"/>
    </source>
</evidence>
<evidence type="ECO:0000256" key="3">
    <source>
        <dbReference type="ARBA" id="ARBA00022729"/>
    </source>
</evidence>
<dbReference type="PANTHER" id="PTHR12924:SF0">
    <property type="entry name" value="TRANSLOCON-ASSOCIATED PROTEIN SUBUNIT ALPHA"/>
    <property type="match status" value="1"/>
</dbReference>
<evidence type="ECO:0000313" key="12">
    <source>
        <dbReference type="Proteomes" id="UP000094336"/>
    </source>
</evidence>
<evidence type="ECO:0000256" key="5">
    <source>
        <dbReference type="ARBA" id="ARBA00022989"/>
    </source>
</evidence>
<dbReference type="Proteomes" id="UP000094336">
    <property type="component" value="Unassembled WGS sequence"/>
</dbReference>
<evidence type="ECO:0008006" key="13">
    <source>
        <dbReference type="Google" id="ProtNLM"/>
    </source>
</evidence>
<feature type="chain" id="PRO_5009134257" description="Translocon-associated protein subunit alpha" evidence="10">
    <location>
        <begin position="35"/>
        <end position="279"/>
    </location>
</feature>
<organism evidence="11 12">
    <name type="scientific">Babjeviella inositovora NRRL Y-12698</name>
    <dbReference type="NCBI Taxonomy" id="984486"/>
    <lineage>
        <taxon>Eukaryota</taxon>
        <taxon>Fungi</taxon>
        <taxon>Dikarya</taxon>
        <taxon>Ascomycota</taxon>
        <taxon>Saccharomycotina</taxon>
        <taxon>Pichiomycetes</taxon>
        <taxon>Serinales incertae sedis</taxon>
        <taxon>Babjeviella</taxon>
    </lineage>
</organism>
<feature type="signal peptide" evidence="10">
    <location>
        <begin position="1"/>
        <end position="34"/>
    </location>
</feature>
<keyword evidence="6 9" id="KW-0472">Membrane</keyword>
<keyword evidence="12" id="KW-1185">Reference proteome</keyword>
<feature type="transmembrane region" description="Helical" evidence="9">
    <location>
        <begin position="207"/>
        <end position="226"/>
    </location>
</feature>
<dbReference type="InterPro" id="IPR005595">
    <property type="entry name" value="TRAP_alpha"/>
</dbReference>
<keyword evidence="5 9" id="KW-1133">Transmembrane helix</keyword>
<dbReference type="GO" id="GO:0005789">
    <property type="term" value="C:endoplasmic reticulum membrane"/>
    <property type="evidence" value="ECO:0007669"/>
    <property type="project" value="UniProtKB-SubCell"/>
</dbReference>
<evidence type="ECO:0000313" key="11">
    <source>
        <dbReference type="EMBL" id="ODQ77540.1"/>
    </source>
</evidence>
<dbReference type="RefSeq" id="XP_018982868.1">
    <property type="nucleotide sequence ID" value="XM_019126695.1"/>
</dbReference>
<gene>
    <name evidence="11" type="ORF">BABINDRAFT_10169</name>
</gene>
<dbReference type="AlphaFoldDB" id="A0A1E3QIR8"/>
<dbReference type="Pfam" id="PF03896">
    <property type="entry name" value="TRAP_alpha"/>
    <property type="match status" value="1"/>
</dbReference>
<keyword evidence="2 9" id="KW-0812">Transmembrane</keyword>
<proteinExistence type="inferred from homology"/>
<keyword evidence="3 10" id="KW-0732">Signal</keyword>
<dbReference type="OrthoDB" id="1926781at2759"/>
<keyword evidence="4" id="KW-0256">Endoplasmic reticulum</keyword>
<reference evidence="12" key="1">
    <citation type="submission" date="2016-05" db="EMBL/GenBank/DDBJ databases">
        <title>Comparative genomics of biotechnologically important yeasts.</title>
        <authorList>
            <consortium name="DOE Joint Genome Institute"/>
            <person name="Riley R."/>
            <person name="Haridas S."/>
            <person name="Wolfe K.H."/>
            <person name="Lopes M.R."/>
            <person name="Hittinger C.T."/>
            <person name="Goker M."/>
            <person name="Salamov A."/>
            <person name="Wisecaver J."/>
            <person name="Long T.M."/>
            <person name="Aerts A.L."/>
            <person name="Barry K."/>
            <person name="Choi C."/>
            <person name="Clum A."/>
            <person name="Coughlan A.Y."/>
            <person name="Deshpande S."/>
            <person name="Douglass A.P."/>
            <person name="Hanson S.J."/>
            <person name="Klenk H.-P."/>
            <person name="Labutti K."/>
            <person name="Lapidus A."/>
            <person name="Lindquist E."/>
            <person name="Lipzen A."/>
            <person name="Meier-Kolthoff J.P."/>
            <person name="Ohm R.A."/>
            <person name="Otillar R.P."/>
            <person name="Pangilinan J."/>
            <person name="Peng Y."/>
            <person name="Rokas A."/>
            <person name="Rosa C.A."/>
            <person name="Scheuner C."/>
            <person name="Sibirny A.A."/>
            <person name="Slot J.C."/>
            <person name="Stielow J.B."/>
            <person name="Sun H."/>
            <person name="Kurtzman C.P."/>
            <person name="Blackwell M."/>
            <person name="Grigoriev I.V."/>
            <person name="Jeffries T.W."/>
        </authorList>
    </citation>
    <scope>NUCLEOTIDE SEQUENCE [LARGE SCALE GENOMIC DNA]</scope>
    <source>
        <strain evidence="12">NRRL Y-12698</strain>
    </source>
</reference>
<feature type="transmembrane region" description="Helical" evidence="9">
    <location>
        <begin position="169"/>
        <end position="186"/>
    </location>
</feature>
<protein>
    <recommendedName>
        <fullName evidence="13">Translocon-associated protein subunit alpha</fullName>
    </recommendedName>
</protein>
<evidence type="ECO:0000256" key="9">
    <source>
        <dbReference type="SAM" id="Phobius"/>
    </source>
</evidence>
<evidence type="ECO:0000256" key="10">
    <source>
        <dbReference type="SAM" id="SignalP"/>
    </source>
</evidence>
<evidence type="ECO:0000256" key="7">
    <source>
        <dbReference type="ARBA" id="ARBA00037565"/>
    </source>
</evidence>
<dbReference type="GeneID" id="30144549"/>
<comment type="subcellular location">
    <subcellularLocation>
        <location evidence="1">Endoplasmic reticulum membrane</location>
        <topology evidence="1">Single-pass type I membrane protein</topology>
    </subcellularLocation>
</comment>
<name>A0A1E3QIR8_9ASCO</name>
<evidence type="ECO:0000256" key="2">
    <source>
        <dbReference type="ARBA" id="ARBA00022692"/>
    </source>
</evidence>
<comment type="similarity">
    <text evidence="8">Belongs to the IRC22 family.</text>
</comment>
<dbReference type="PANTHER" id="PTHR12924">
    <property type="entry name" value="TRANSLOCON-ASSOCIATED PROTEIN, ALPHA SUBUNIT"/>
    <property type="match status" value="1"/>
</dbReference>
<evidence type="ECO:0000256" key="8">
    <source>
        <dbReference type="ARBA" id="ARBA00038311"/>
    </source>
</evidence>